<evidence type="ECO:0000313" key="4">
    <source>
        <dbReference type="Proteomes" id="UP000339690"/>
    </source>
</evidence>
<dbReference type="Proteomes" id="UP000339690">
    <property type="component" value="Chromosome"/>
</dbReference>
<evidence type="ECO:0000259" key="2">
    <source>
        <dbReference type="Pfam" id="PF00535"/>
    </source>
</evidence>
<dbReference type="SUPFAM" id="SSF53448">
    <property type="entry name" value="Nucleotide-diphospho-sugar transferases"/>
    <property type="match status" value="1"/>
</dbReference>
<dbReference type="PANTHER" id="PTHR22916:SF3">
    <property type="entry name" value="UDP-GLCNAC:BETAGAL BETA-1,3-N-ACETYLGLUCOSAMINYLTRANSFERASE-LIKE PROTEIN 1"/>
    <property type="match status" value="1"/>
</dbReference>
<protein>
    <submittedName>
        <fullName evidence="3">Glycosyltransferase</fullName>
    </submittedName>
</protein>
<dbReference type="GO" id="GO:0016758">
    <property type="term" value="F:hexosyltransferase activity"/>
    <property type="evidence" value="ECO:0007669"/>
    <property type="project" value="UniProtKB-ARBA"/>
</dbReference>
<dbReference type="CDD" id="cd00761">
    <property type="entry name" value="Glyco_tranf_GTA_type"/>
    <property type="match status" value="1"/>
</dbReference>
<dbReference type="AlphaFoldDB" id="A0A5Q2TQ07"/>
<evidence type="ECO:0000256" key="1">
    <source>
        <dbReference type="ARBA" id="ARBA00006739"/>
    </source>
</evidence>
<evidence type="ECO:0000313" key="3">
    <source>
        <dbReference type="EMBL" id="QGH36261.1"/>
    </source>
</evidence>
<dbReference type="InterPro" id="IPR029044">
    <property type="entry name" value="Nucleotide-diphossugar_trans"/>
</dbReference>
<dbReference type="PANTHER" id="PTHR22916">
    <property type="entry name" value="GLYCOSYLTRANSFERASE"/>
    <property type="match status" value="1"/>
</dbReference>
<keyword evidence="3" id="KW-0808">Transferase</keyword>
<keyword evidence="4" id="KW-1185">Reference proteome</keyword>
<name>A0A5Q2TQ07_9BACI</name>
<accession>A0A5Q2TQ07</accession>
<dbReference type="InterPro" id="IPR001173">
    <property type="entry name" value="Glyco_trans_2-like"/>
</dbReference>
<dbReference type="Gene3D" id="3.90.550.10">
    <property type="entry name" value="Spore Coat Polysaccharide Biosynthesis Protein SpsA, Chain A"/>
    <property type="match status" value="1"/>
</dbReference>
<dbReference type="KEGG" id="grc:GI584_20425"/>
<gene>
    <name evidence="3" type="ORF">GI584_20425</name>
</gene>
<dbReference type="Pfam" id="PF00535">
    <property type="entry name" value="Glycos_transf_2"/>
    <property type="match status" value="1"/>
</dbReference>
<sequence>MEQPLVSVVIPFYSGMHWLIEAINSVVKQTYKNIEILVINDGSSESMEEVKNIFGSSIIIINKKNGGPASARNLGIEKSSGKYIAFLDSDDIWDKDKLTIQISEMESNGYIWSQHSYEMFWENTNKTKSINTSIYSGNIFIDCFISLKIQTSCVVILRKILIDSNIRFPIEKRYGQDGAFYRYIARDNPIGYVNGVYTRFRVRGSNAGFRAKVQIDDRASIWNEIKKDKNLLTSLPVPIRFAYKASNFISKCLNNVSERFIKNTKYLEILSRLMYILPYTIYKIYAKKSYKSIPHKFL</sequence>
<feature type="domain" description="Glycosyltransferase 2-like" evidence="2">
    <location>
        <begin position="7"/>
        <end position="154"/>
    </location>
</feature>
<comment type="similarity">
    <text evidence="1">Belongs to the glycosyltransferase 2 family.</text>
</comment>
<organism evidence="3 4">
    <name type="scientific">Gracilibacillus salitolerans</name>
    <dbReference type="NCBI Taxonomy" id="2663022"/>
    <lineage>
        <taxon>Bacteria</taxon>
        <taxon>Bacillati</taxon>
        <taxon>Bacillota</taxon>
        <taxon>Bacilli</taxon>
        <taxon>Bacillales</taxon>
        <taxon>Bacillaceae</taxon>
        <taxon>Gracilibacillus</taxon>
    </lineage>
</organism>
<reference evidence="3 4" key="1">
    <citation type="submission" date="2019-11" db="EMBL/GenBank/DDBJ databases">
        <title>Gracilibacillus salitolerans sp. nov., a moderate halophile isolated from a saline soil in northwest China.</title>
        <authorList>
            <person name="Gan L."/>
        </authorList>
    </citation>
    <scope>NUCLEOTIDE SEQUENCE [LARGE SCALE GENOMIC DNA]</scope>
    <source>
        <strain evidence="3 4">SCU50</strain>
    </source>
</reference>
<dbReference type="RefSeq" id="WP_153792435.1">
    <property type="nucleotide sequence ID" value="NZ_CP045915.1"/>
</dbReference>
<proteinExistence type="inferred from homology"/>
<dbReference type="EMBL" id="CP045915">
    <property type="protein sequence ID" value="QGH36261.1"/>
    <property type="molecule type" value="Genomic_DNA"/>
</dbReference>